<evidence type="ECO:0000313" key="6">
    <source>
        <dbReference type="EMBL" id="KYJ85923.1"/>
    </source>
</evidence>
<gene>
    <name evidence="4" type="primary">msrA</name>
    <name evidence="6" type="ORF">AS592_04860</name>
</gene>
<dbReference type="Pfam" id="PF01625">
    <property type="entry name" value="PMSR"/>
    <property type="match status" value="1"/>
</dbReference>
<reference evidence="6 7" key="1">
    <citation type="submission" date="2015-11" db="EMBL/GenBank/DDBJ databases">
        <title>Draft genome of Sulfurovum riftiae 1812E, a member of the Epsilonproteobacteria isolated from the tube of the deep-sea hydrothermal vent tubewom Riftia pachyptila.</title>
        <authorList>
            <person name="Vetriani C."/>
            <person name="Giovannelli D."/>
        </authorList>
    </citation>
    <scope>NUCLEOTIDE SEQUENCE [LARGE SCALE GENOMIC DNA]</scope>
    <source>
        <strain evidence="6 7">1812E</strain>
    </source>
</reference>
<dbReference type="InterPro" id="IPR036509">
    <property type="entry name" value="Met_Sox_Rdtase_MsrA_sf"/>
</dbReference>
<comment type="catalytic activity">
    <reaction evidence="2 4">
        <text>L-methionyl-[protein] + [thioredoxin]-disulfide + H2O = L-methionyl-(S)-S-oxide-[protein] + [thioredoxin]-dithiol</text>
        <dbReference type="Rhea" id="RHEA:14217"/>
        <dbReference type="Rhea" id="RHEA-COMP:10698"/>
        <dbReference type="Rhea" id="RHEA-COMP:10700"/>
        <dbReference type="Rhea" id="RHEA-COMP:12313"/>
        <dbReference type="Rhea" id="RHEA-COMP:12315"/>
        <dbReference type="ChEBI" id="CHEBI:15377"/>
        <dbReference type="ChEBI" id="CHEBI:16044"/>
        <dbReference type="ChEBI" id="CHEBI:29950"/>
        <dbReference type="ChEBI" id="CHEBI:44120"/>
        <dbReference type="ChEBI" id="CHEBI:50058"/>
        <dbReference type="EC" id="1.8.4.11"/>
    </reaction>
</comment>
<evidence type="ECO:0000256" key="1">
    <source>
        <dbReference type="ARBA" id="ARBA00023002"/>
    </source>
</evidence>
<dbReference type="Proteomes" id="UP000075359">
    <property type="component" value="Unassembled WGS sequence"/>
</dbReference>
<dbReference type="SUPFAM" id="SSF55068">
    <property type="entry name" value="Peptide methionine sulfoxide reductase"/>
    <property type="match status" value="1"/>
</dbReference>
<evidence type="ECO:0000256" key="4">
    <source>
        <dbReference type="HAMAP-Rule" id="MF_01401"/>
    </source>
</evidence>
<dbReference type="STRING" id="1630136.AS592_04860"/>
<dbReference type="GO" id="GO:0033744">
    <property type="term" value="F:L-methionine:thioredoxin-disulfide S-oxidoreductase activity"/>
    <property type="evidence" value="ECO:0007669"/>
    <property type="project" value="RHEA"/>
</dbReference>
<comment type="similarity">
    <text evidence="4">Belongs to the MsrA Met sulfoxide reductase family.</text>
</comment>
<dbReference type="AlphaFoldDB" id="A0A151CF88"/>
<dbReference type="OrthoDB" id="4174719at2"/>
<evidence type="ECO:0000313" key="7">
    <source>
        <dbReference type="Proteomes" id="UP000075359"/>
    </source>
</evidence>
<keyword evidence="7" id="KW-1185">Reference proteome</keyword>
<dbReference type="HAMAP" id="MF_01401">
    <property type="entry name" value="MsrA"/>
    <property type="match status" value="1"/>
</dbReference>
<dbReference type="RefSeq" id="WP_067331899.1">
    <property type="nucleotide sequence ID" value="NZ_LNKT01000056.1"/>
</dbReference>
<comment type="function">
    <text evidence="4">Has an important function as a repair enzyme for proteins that have been inactivated by oxidation. Catalyzes the reversible oxidation-reduction of methionine sulfoxide in proteins to methionine.</text>
</comment>
<evidence type="ECO:0000256" key="2">
    <source>
        <dbReference type="ARBA" id="ARBA00047806"/>
    </source>
</evidence>
<accession>A0A151CF88</accession>
<dbReference type="GO" id="GO:0008113">
    <property type="term" value="F:peptide-methionine (S)-S-oxide reductase activity"/>
    <property type="evidence" value="ECO:0007669"/>
    <property type="project" value="UniProtKB-UniRule"/>
</dbReference>
<feature type="domain" description="Peptide methionine sulphoxide reductase MsrA" evidence="5">
    <location>
        <begin position="6"/>
        <end position="155"/>
    </location>
</feature>
<keyword evidence="1 4" id="KW-0560">Oxidoreductase</keyword>
<proteinExistence type="inferred from homology"/>
<evidence type="ECO:0000256" key="3">
    <source>
        <dbReference type="ARBA" id="ARBA00048782"/>
    </source>
</evidence>
<organism evidence="6 7">
    <name type="scientific">Sulfurovum riftiae</name>
    <dbReference type="NCBI Taxonomy" id="1630136"/>
    <lineage>
        <taxon>Bacteria</taxon>
        <taxon>Pseudomonadati</taxon>
        <taxon>Campylobacterota</taxon>
        <taxon>Epsilonproteobacteria</taxon>
        <taxon>Campylobacterales</taxon>
        <taxon>Sulfurovaceae</taxon>
        <taxon>Sulfurovum</taxon>
    </lineage>
</organism>
<dbReference type="EMBL" id="LNKT01000056">
    <property type="protein sequence ID" value="KYJ85923.1"/>
    <property type="molecule type" value="Genomic_DNA"/>
</dbReference>
<feature type="active site" evidence="4">
    <location>
        <position position="12"/>
    </location>
</feature>
<sequence>MATKELILGGGCFWCTEAVFELLKGVSDVESGYANGDMPDPDYRSVCSGDTGYAEVIKITYDDEVIDLDTLLDVFFSTHNPTQLNRQGADVGTQYRSCVCYQNEEELEAAKRAIERAQEHYSDPIVTTLEPLKNYYPAESYHQDYYRQNSMQGYCMAVIPPKIQKLMENFSDKVSS</sequence>
<dbReference type="EC" id="1.8.4.11" evidence="4"/>
<dbReference type="InterPro" id="IPR002569">
    <property type="entry name" value="Met_Sox_Rdtase_MsrA_dom"/>
</dbReference>
<dbReference type="PANTHER" id="PTHR43774">
    <property type="entry name" value="PEPTIDE METHIONINE SULFOXIDE REDUCTASE"/>
    <property type="match status" value="1"/>
</dbReference>
<protein>
    <recommendedName>
        <fullName evidence="4">Peptide methionine sulfoxide reductase MsrA</fullName>
        <shortName evidence="4">Protein-methionine-S-oxide reductase</shortName>
        <ecNumber evidence="4">1.8.4.11</ecNumber>
    </recommendedName>
    <alternativeName>
        <fullName evidence="4">Peptide-methionine (S)-S-oxide reductase</fullName>
        <shortName evidence="4">Peptide Met(O) reductase</shortName>
    </alternativeName>
</protein>
<comment type="catalytic activity">
    <reaction evidence="3 4">
        <text>[thioredoxin]-disulfide + L-methionine + H2O = L-methionine (S)-S-oxide + [thioredoxin]-dithiol</text>
        <dbReference type="Rhea" id="RHEA:19993"/>
        <dbReference type="Rhea" id="RHEA-COMP:10698"/>
        <dbReference type="Rhea" id="RHEA-COMP:10700"/>
        <dbReference type="ChEBI" id="CHEBI:15377"/>
        <dbReference type="ChEBI" id="CHEBI:29950"/>
        <dbReference type="ChEBI" id="CHEBI:50058"/>
        <dbReference type="ChEBI" id="CHEBI:57844"/>
        <dbReference type="ChEBI" id="CHEBI:58772"/>
        <dbReference type="EC" id="1.8.4.11"/>
    </reaction>
</comment>
<dbReference type="PANTHER" id="PTHR43774:SF1">
    <property type="entry name" value="PEPTIDE METHIONINE SULFOXIDE REDUCTASE MSRA 2"/>
    <property type="match status" value="1"/>
</dbReference>
<dbReference type="NCBIfam" id="TIGR00401">
    <property type="entry name" value="msrA"/>
    <property type="match status" value="1"/>
</dbReference>
<evidence type="ECO:0000259" key="5">
    <source>
        <dbReference type="Pfam" id="PF01625"/>
    </source>
</evidence>
<comment type="caution">
    <text evidence="6">The sequence shown here is derived from an EMBL/GenBank/DDBJ whole genome shotgun (WGS) entry which is preliminary data.</text>
</comment>
<dbReference type="Gene3D" id="3.30.1060.10">
    <property type="entry name" value="Peptide methionine sulphoxide reductase MsrA"/>
    <property type="match status" value="1"/>
</dbReference>
<name>A0A151CF88_9BACT</name>